<evidence type="ECO:0000256" key="1">
    <source>
        <dbReference type="SAM" id="MobiDB-lite"/>
    </source>
</evidence>
<proteinExistence type="predicted"/>
<protein>
    <submittedName>
        <fullName evidence="4">DUF974-domain-containing protein</fullName>
    </submittedName>
</protein>
<dbReference type="AlphaFoldDB" id="A0A166SUF2"/>
<dbReference type="GO" id="GO:1990072">
    <property type="term" value="C:TRAPPIII protein complex"/>
    <property type="evidence" value="ECO:0007669"/>
    <property type="project" value="TreeGrafter"/>
</dbReference>
<evidence type="ECO:0000259" key="2">
    <source>
        <dbReference type="Pfam" id="PF06159"/>
    </source>
</evidence>
<dbReference type="InterPro" id="IPR055427">
    <property type="entry name" value="TRAPPC13_N"/>
</dbReference>
<feature type="compositionally biased region" description="Pro residues" evidence="1">
    <location>
        <begin position="704"/>
        <end position="714"/>
    </location>
</feature>
<feature type="compositionally biased region" description="Polar residues" evidence="1">
    <location>
        <begin position="14"/>
        <end position="25"/>
    </location>
</feature>
<feature type="compositionally biased region" description="Low complexity" evidence="1">
    <location>
        <begin position="727"/>
        <end position="741"/>
    </location>
</feature>
<dbReference type="STRING" id="436010.A0A166SUF2"/>
<evidence type="ECO:0000313" key="4">
    <source>
        <dbReference type="EMBL" id="KZP29849.1"/>
    </source>
</evidence>
<keyword evidence="5" id="KW-1185">Reference proteome</keyword>
<evidence type="ECO:0000259" key="3">
    <source>
        <dbReference type="Pfam" id="PF23647"/>
    </source>
</evidence>
<gene>
    <name evidence="4" type="ORF">FIBSPDRAFT_946365</name>
</gene>
<sequence>MPSSKDNDRIPSAAGQSNAQFNTWDTTDEGNVMNINGNVTMGKPRSPRAGDKLPGVISLDSHWAAKRHTQTLKDHLPHKIMSIPQCNKLRMWITLTEFNPLRQCKTQINHASLAALPRLYPIILQGRTNCLSMPPLPPAILPPNTPDHLRTSLHPRIQHIFPKTRKNCPFIIPHASIIYSPTHARATVYPPPPPPAAPPAAPSSRPSSNQPSSSFTNPSYIPRDTDRLPPAAPPTAQELSLLGIEEYLQNTHKTSRSDPAAYLRAEEDYVRHILSKMALPTGNSFEKNQRSYASKVSRSVPKICARLFVYQLARIFFDGKADPRTVPFCDKQLQEWGRLDITACLEKEEEIEEAIRSGYKRPAVASAWQPFYSSSPSLSAHSTASITSLQGKTPLPGHPKTLRDLTHATELLTLPSAFGAIQLGETFSSCLCVNNEASVDIEAVSLRVEMQTVTSKVPLAELGGWNHTLLVGDTLENVIHHEIKELGQHVLACTVTYRLPPNARHAPGPAEDVSDPTLQTFRKFYKFAVTNPLSVKTKVHAPRSPSALLSAIEREKIFLEVHIQNLTQDPLWFERMDLEPVEGWKVHDENVMGAGLEKQSIFAESTALMQPQDLRQYVYTLVPLAVPSFHVPHAPGSIIPLGRLDISWRSGFGEPGRLLTSMLSRRIPLPPPVQSASAIPPYLQRTNAPGGPPRPGSPQHTPSPSRPGTPPIRPGSPYRARNSASISSRPQSPGAAQAQAQPLAISAPISELEADLVIRDIPRAEIEIEKPFAVAFTIRLAGNVPPRKRRVVRLAVQTLQSRKVVSAGAETHGPSALPHFGSGLVNPSPTSTPWRGTFTFDKPPVGSPGQDGTDPQRAFEGAGMGLLSPFVAAGYKGVLSTGSSAIFLDEISLSSPAADGDAAARAEGGQDFALSYVPLTHGFSTIGGLRVIVVDDQIVDDLEGGTTPVDGHGGGFFGSGIEVRRPLEASVLREWEIVGEIWVKT</sequence>
<dbReference type="InterPro" id="IPR010378">
    <property type="entry name" value="TRAPPC13"/>
</dbReference>
<feature type="region of interest" description="Disordered" evidence="1">
    <location>
        <begin position="186"/>
        <end position="234"/>
    </location>
</feature>
<evidence type="ECO:0000313" key="5">
    <source>
        <dbReference type="Proteomes" id="UP000076532"/>
    </source>
</evidence>
<feature type="domain" description="Trafficking protein particle complex subunit 13 middle" evidence="3">
    <location>
        <begin position="533"/>
        <end position="668"/>
    </location>
</feature>
<dbReference type="InterPro" id="IPR055429">
    <property type="entry name" value="TRAPPC13_M"/>
</dbReference>
<dbReference type="PANTHER" id="PTHR13134">
    <property type="entry name" value="TRAFFICKING PROTEIN PARTICLE COMPLEX SUBUNIT 13"/>
    <property type="match status" value="1"/>
</dbReference>
<dbReference type="Pfam" id="PF06159">
    <property type="entry name" value="TRAPPC13_N"/>
    <property type="match status" value="1"/>
</dbReference>
<feature type="domain" description="Trafficking protein particle complex subunit 13 N-terminal" evidence="2">
    <location>
        <begin position="361"/>
        <end position="529"/>
    </location>
</feature>
<dbReference type="PANTHER" id="PTHR13134:SF3">
    <property type="entry name" value="TRAFFICKING PROTEIN PARTICLE COMPLEX SUBUNIT 13"/>
    <property type="match status" value="1"/>
</dbReference>
<dbReference type="EMBL" id="KV417496">
    <property type="protein sequence ID" value="KZP29849.1"/>
    <property type="molecule type" value="Genomic_DNA"/>
</dbReference>
<dbReference type="Pfam" id="PF23647">
    <property type="entry name" value="TRAPPC13_M"/>
    <property type="match status" value="1"/>
</dbReference>
<accession>A0A166SUF2</accession>
<feature type="region of interest" description="Disordered" evidence="1">
    <location>
        <begin position="671"/>
        <end position="741"/>
    </location>
</feature>
<dbReference type="OrthoDB" id="10250284at2759"/>
<reference evidence="4 5" key="1">
    <citation type="journal article" date="2016" name="Mol. Biol. Evol.">
        <title>Comparative Genomics of Early-Diverging Mushroom-Forming Fungi Provides Insights into the Origins of Lignocellulose Decay Capabilities.</title>
        <authorList>
            <person name="Nagy L.G."/>
            <person name="Riley R."/>
            <person name="Tritt A."/>
            <person name="Adam C."/>
            <person name="Daum C."/>
            <person name="Floudas D."/>
            <person name="Sun H."/>
            <person name="Yadav J.S."/>
            <person name="Pangilinan J."/>
            <person name="Larsson K.H."/>
            <person name="Matsuura K."/>
            <person name="Barry K."/>
            <person name="Labutti K."/>
            <person name="Kuo R."/>
            <person name="Ohm R.A."/>
            <person name="Bhattacharya S.S."/>
            <person name="Shirouzu T."/>
            <person name="Yoshinaga Y."/>
            <person name="Martin F.M."/>
            <person name="Grigoriev I.V."/>
            <person name="Hibbett D.S."/>
        </authorList>
    </citation>
    <scope>NUCLEOTIDE SEQUENCE [LARGE SCALE GENOMIC DNA]</scope>
    <source>
        <strain evidence="4 5">CBS 109695</strain>
    </source>
</reference>
<organism evidence="4 5">
    <name type="scientific">Athelia psychrophila</name>
    <dbReference type="NCBI Taxonomy" id="1759441"/>
    <lineage>
        <taxon>Eukaryota</taxon>
        <taxon>Fungi</taxon>
        <taxon>Dikarya</taxon>
        <taxon>Basidiomycota</taxon>
        <taxon>Agaricomycotina</taxon>
        <taxon>Agaricomycetes</taxon>
        <taxon>Agaricomycetidae</taxon>
        <taxon>Atheliales</taxon>
        <taxon>Atheliaceae</taxon>
        <taxon>Athelia</taxon>
    </lineage>
</organism>
<feature type="compositionally biased region" description="Pro residues" evidence="1">
    <location>
        <begin position="189"/>
        <end position="201"/>
    </location>
</feature>
<dbReference type="Proteomes" id="UP000076532">
    <property type="component" value="Unassembled WGS sequence"/>
</dbReference>
<feature type="compositionally biased region" description="Low complexity" evidence="1">
    <location>
        <begin position="202"/>
        <end position="214"/>
    </location>
</feature>
<name>A0A166SUF2_9AGAM</name>
<feature type="region of interest" description="Disordered" evidence="1">
    <location>
        <begin position="1"/>
        <end position="29"/>
    </location>
</feature>